<sequence length="147" mass="16576">MTLSIVLLLRTIINTLCMTKETSARSTILIVEDDTHLVKALEHKFTIEGFDVVIARDGAEGLSKAEEERPDLILLDLIMPVMDGVTMLKKLRINHWGRSVPVIVLSNLSEGKDVEEADKQEVYDYLVKSNWTLEDVVAKVRERLSKG</sequence>
<reference evidence="6" key="1">
    <citation type="submission" date="2017-09" db="EMBL/GenBank/DDBJ databases">
        <title>Depth-based differentiation of microbial function through sediment-hosted aquifers and enrichment of novel symbionts in the deep terrestrial subsurface.</title>
        <authorList>
            <person name="Probst A.J."/>
            <person name="Ladd B."/>
            <person name="Jarett J.K."/>
            <person name="Geller-Mcgrath D.E."/>
            <person name="Sieber C.M.K."/>
            <person name="Emerson J.B."/>
            <person name="Anantharaman K."/>
            <person name="Thomas B.C."/>
            <person name="Malmstrom R."/>
            <person name="Stieglmeier M."/>
            <person name="Klingl A."/>
            <person name="Woyke T."/>
            <person name="Ryan C.M."/>
            <person name="Banfield J.F."/>
        </authorList>
    </citation>
    <scope>NUCLEOTIDE SEQUENCE [LARGE SCALE GENOMIC DNA]</scope>
</reference>
<dbReference type="SMART" id="SM00448">
    <property type="entry name" value="REC"/>
    <property type="match status" value="1"/>
</dbReference>
<name>A0A2H0TRD2_9BACT</name>
<dbReference type="InterPro" id="IPR050595">
    <property type="entry name" value="Bact_response_regulator"/>
</dbReference>
<dbReference type="Proteomes" id="UP000230154">
    <property type="component" value="Unassembled WGS sequence"/>
</dbReference>
<evidence type="ECO:0000256" key="3">
    <source>
        <dbReference type="PROSITE-ProRule" id="PRU00169"/>
    </source>
</evidence>
<dbReference type="InterPro" id="IPR001789">
    <property type="entry name" value="Sig_transdc_resp-reg_receiver"/>
</dbReference>
<dbReference type="InterPro" id="IPR011006">
    <property type="entry name" value="CheY-like_superfamily"/>
</dbReference>
<dbReference type="SUPFAM" id="SSF52172">
    <property type="entry name" value="CheY-like"/>
    <property type="match status" value="1"/>
</dbReference>
<dbReference type="AlphaFoldDB" id="A0A2H0TRD2"/>
<gene>
    <name evidence="5" type="ORF">COU35_04580</name>
</gene>
<dbReference type="EMBL" id="PFCB01000030">
    <property type="protein sequence ID" value="PIR74086.1"/>
    <property type="molecule type" value="Genomic_DNA"/>
</dbReference>
<feature type="domain" description="Response regulatory" evidence="4">
    <location>
        <begin position="27"/>
        <end position="143"/>
    </location>
</feature>
<feature type="modified residue" description="4-aspartylphosphate" evidence="3">
    <location>
        <position position="76"/>
    </location>
</feature>
<dbReference type="PANTHER" id="PTHR44591">
    <property type="entry name" value="STRESS RESPONSE REGULATOR PROTEIN 1"/>
    <property type="match status" value="1"/>
</dbReference>
<evidence type="ECO:0000313" key="6">
    <source>
        <dbReference type="Proteomes" id="UP000230154"/>
    </source>
</evidence>
<accession>A0A2H0TRD2</accession>
<comment type="caution">
    <text evidence="5">The sequence shown here is derived from an EMBL/GenBank/DDBJ whole genome shotgun (WGS) entry which is preliminary data.</text>
</comment>
<evidence type="ECO:0000256" key="2">
    <source>
        <dbReference type="ARBA" id="ARBA00023012"/>
    </source>
</evidence>
<protein>
    <submittedName>
        <fullName evidence="5">Response regulator</fullName>
    </submittedName>
</protein>
<dbReference type="PROSITE" id="PS50110">
    <property type="entry name" value="RESPONSE_REGULATORY"/>
    <property type="match status" value="1"/>
</dbReference>
<proteinExistence type="predicted"/>
<evidence type="ECO:0000313" key="5">
    <source>
        <dbReference type="EMBL" id="PIR74086.1"/>
    </source>
</evidence>
<keyword evidence="2" id="KW-0902">Two-component regulatory system</keyword>
<dbReference type="GO" id="GO:0000160">
    <property type="term" value="P:phosphorelay signal transduction system"/>
    <property type="evidence" value="ECO:0007669"/>
    <property type="project" value="UniProtKB-KW"/>
</dbReference>
<evidence type="ECO:0000256" key="1">
    <source>
        <dbReference type="ARBA" id="ARBA00022553"/>
    </source>
</evidence>
<dbReference type="Pfam" id="PF00072">
    <property type="entry name" value="Response_reg"/>
    <property type="match status" value="1"/>
</dbReference>
<dbReference type="CDD" id="cd17574">
    <property type="entry name" value="REC_OmpR"/>
    <property type="match status" value="1"/>
</dbReference>
<evidence type="ECO:0000259" key="4">
    <source>
        <dbReference type="PROSITE" id="PS50110"/>
    </source>
</evidence>
<dbReference type="Gene3D" id="3.40.50.2300">
    <property type="match status" value="1"/>
</dbReference>
<organism evidence="5 6">
    <name type="scientific">Candidatus Magasanikbacteria bacterium CG10_big_fil_rev_8_21_14_0_10_47_10</name>
    <dbReference type="NCBI Taxonomy" id="1974652"/>
    <lineage>
        <taxon>Bacteria</taxon>
        <taxon>Candidatus Magasanikiibacteriota</taxon>
    </lineage>
</organism>
<dbReference type="PANTHER" id="PTHR44591:SF14">
    <property type="entry name" value="PROTEIN PILG"/>
    <property type="match status" value="1"/>
</dbReference>
<keyword evidence="1 3" id="KW-0597">Phosphoprotein</keyword>